<evidence type="ECO:0000259" key="1">
    <source>
        <dbReference type="Pfam" id="PF00534"/>
    </source>
</evidence>
<reference evidence="3" key="1">
    <citation type="submission" date="2017-11" db="EMBL/GenBank/DDBJ databases">
        <authorList>
            <person name="Zhu W."/>
        </authorList>
    </citation>
    <scope>NUCLEOTIDE SEQUENCE [LARGE SCALE GENOMIC DNA]</scope>
    <source>
        <strain evidence="3">CAU 1051</strain>
    </source>
</reference>
<dbReference type="GO" id="GO:0016757">
    <property type="term" value="F:glycosyltransferase activity"/>
    <property type="evidence" value="ECO:0007669"/>
    <property type="project" value="InterPro"/>
</dbReference>
<accession>A0A3D8PY94</accession>
<dbReference type="OrthoDB" id="9787617at2"/>
<feature type="domain" description="Glycosyl transferase family 1" evidence="1">
    <location>
        <begin position="201"/>
        <end position="355"/>
    </location>
</feature>
<protein>
    <recommendedName>
        <fullName evidence="1">Glycosyl transferase family 1 domain-containing protein</fullName>
    </recommendedName>
</protein>
<dbReference type="EMBL" id="PIOD01000005">
    <property type="protein sequence ID" value="RDW20752.1"/>
    <property type="molecule type" value="Genomic_DNA"/>
</dbReference>
<dbReference type="SUPFAM" id="SSF53756">
    <property type="entry name" value="UDP-Glycosyltransferase/glycogen phosphorylase"/>
    <property type="match status" value="1"/>
</dbReference>
<dbReference type="PANTHER" id="PTHR12526:SF630">
    <property type="entry name" value="GLYCOSYLTRANSFERASE"/>
    <property type="match status" value="1"/>
</dbReference>
<dbReference type="Proteomes" id="UP000256520">
    <property type="component" value="Unassembled WGS sequence"/>
</dbReference>
<sequence length="405" mass="46405">MANEKKKLVLMIPQMRHGGAERVVSRLSFLMSDAYDIRIVVFDDSIITYEVGCEIISLNAKPDPSSNIIKKVYNTFKRIYLYSKYKKNNNIETTYSFGDTANFVNVFSLGRDKKIVSIRGFKRIRTGKGKKDRFIIKPLLKKIFNKSDAIVSVSELMSKTIIKEYDIPSIKVNTSYNGYDVENIQKLSKEEVPKEFLKDISQNRVIVTAGTYRSEKGYWHLLKAFALVLGREKDLKLVILGQDYRGNRKKVEKLAKELNISDNIIYGGYQSNPFKYFSKSSIYVLSSTFEGFPNSMVEAMACHLPVVASDCKTGPREILAPNTNIYSSTETIEMGEFGVLVQKMNEDENYEPNIIEECDKNLAKALLILLKDEDTRLKYASKSIQRVSDFDYLQWSKQQNEIITN</sequence>
<evidence type="ECO:0000313" key="2">
    <source>
        <dbReference type="EMBL" id="RDW20752.1"/>
    </source>
</evidence>
<dbReference type="AlphaFoldDB" id="A0A3D8PY94"/>
<dbReference type="RefSeq" id="WP_115748920.1">
    <property type="nucleotide sequence ID" value="NZ_PIOD01000005.1"/>
</dbReference>
<keyword evidence="3" id="KW-1185">Reference proteome</keyword>
<gene>
    <name evidence="2" type="ORF">CWR45_05875</name>
</gene>
<comment type="caution">
    <text evidence="2">The sequence shown here is derived from an EMBL/GenBank/DDBJ whole genome shotgun (WGS) entry which is preliminary data.</text>
</comment>
<dbReference type="CDD" id="cd03811">
    <property type="entry name" value="GT4_GT28_WabH-like"/>
    <property type="match status" value="1"/>
</dbReference>
<dbReference type="Gene3D" id="3.40.50.2000">
    <property type="entry name" value="Glycogen Phosphorylase B"/>
    <property type="match status" value="2"/>
</dbReference>
<evidence type="ECO:0000313" key="3">
    <source>
        <dbReference type="Proteomes" id="UP000256520"/>
    </source>
</evidence>
<dbReference type="Pfam" id="PF00534">
    <property type="entry name" value="Glycos_transf_1"/>
    <property type="match status" value="1"/>
</dbReference>
<name>A0A3D8PY94_9BACI</name>
<dbReference type="PANTHER" id="PTHR12526">
    <property type="entry name" value="GLYCOSYLTRANSFERASE"/>
    <property type="match status" value="1"/>
</dbReference>
<organism evidence="2 3">
    <name type="scientific">Oceanobacillus chungangensis</name>
    <dbReference type="NCBI Taxonomy" id="1229152"/>
    <lineage>
        <taxon>Bacteria</taxon>
        <taxon>Bacillati</taxon>
        <taxon>Bacillota</taxon>
        <taxon>Bacilli</taxon>
        <taxon>Bacillales</taxon>
        <taxon>Bacillaceae</taxon>
        <taxon>Oceanobacillus</taxon>
    </lineage>
</organism>
<dbReference type="InterPro" id="IPR001296">
    <property type="entry name" value="Glyco_trans_1"/>
</dbReference>
<proteinExistence type="predicted"/>